<comment type="caution">
    <text evidence="1">The sequence shown here is derived from an EMBL/GenBank/DDBJ whole genome shotgun (WGS) entry which is preliminary data.</text>
</comment>
<accession>A0A7X0LXB4</accession>
<proteinExistence type="predicted"/>
<evidence type="ECO:0000313" key="1">
    <source>
        <dbReference type="EMBL" id="MBB6447598.1"/>
    </source>
</evidence>
<dbReference type="Proteomes" id="UP000531594">
    <property type="component" value="Unassembled WGS sequence"/>
</dbReference>
<keyword evidence="2" id="KW-1185">Reference proteome</keyword>
<dbReference type="EMBL" id="JACHGK010000024">
    <property type="protein sequence ID" value="MBB6447598.1"/>
    <property type="molecule type" value="Genomic_DNA"/>
</dbReference>
<name>A0A7X0LXB4_9BACI</name>
<organism evidence="1 2">
    <name type="scientific">Bacillus benzoevorans</name>
    <dbReference type="NCBI Taxonomy" id="1456"/>
    <lineage>
        <taxon>Bacteria</taxon>
        <taxon>Bacillati</taxon>
        <taxon>Bacillota</taxon>
        <taxon>Bacilli</taxon>
        <taxon>Bacillales</taxon>
        <taxon>Bacillaceae</taxon>
        <taxon>Bacillus</taxon>
    </lineage>
</organism>
<sequence>MKNLWPTSFDEQEAQSPKEILEQQAKFLPTITEEMVFAVLEQIEENLFDSYLYGLKGDFFYQFLLKSTFLPNYQFRVMTLIHDIAIYPIYLKLEDEIGKELKLEKSVKLNDEEEFINFIEILFNSERIKKVIGAMIKLAKS</sequence>
<protein>
    <submittedName>
        <fullName evidence="1">Uncharacterized protein</fullName>
    </submittedName>
</protein>
<dbReference type="AlphaFoldDB" id="A0A7X0LXB4"/>
<reference evidence="1 2" key="1">
    <citation type="submission" date="2020-08" db="EMBL/GenBank/DDBJ databases">
        <title>Genomic Encyclopedia of Type Strains, Phase IV (KMG-IV): sequencing the most valuable type-strain genomes for metagenomic binning, comparative biology and taxonomic classification.</title>
        <authorList>
            <person name="Goeker M."/>
        </authorList>
    </citation>
    <scope>NUCLEOTIDE SEQUENCE [LARGE SCALE GENOMIC DNA]</scope>
    <source>
        <strain evidence="1 2">DSM 5391</strain>
    </source>
</reference>
<evidence type="ECO:0000313" key="2">
    <source>
        <dbReference type="Proteomes" id="UP000531594"/>
    </source>
</evidence>
<gene>
    <name evidence="1" type="ORF">HNR53_004284</name>
</gene>
<dbReference type="RefSeq" id="WP_184529704.1">
    <property type="nucleotide sequence ID" value="NZ_JACHGK010000024.1"/>
</dbReference>